<dbReference type="RefSeq" id="WP_126620708.1">
    <property type="nucleotide sequence ID" value="NZ_JBHUCY010000051.1"/>
</dbReference>
<name>A0A431V9M2_9PROT</name>
<evidence type="ECO:0000313" key="1">
    <source>
        <dbReference type="EMBL" id="RTR12223.1"/>
    </source>
</evidence>
<comment type="caution">
    <text evidence="1">The sequence shown here is derived from an EMBL/GenBank/DDBJ whole genome shotgun (WGS) entry which is preliminary data.</text>
</comment>
<protein>
    <submittedName>
        <fullName evidence="1">Uncharacterized protein</fullName>
    </submittedName>
</protein>
<sequence length="342" mass="37159">MLNLSRSSFAPQALVLNPATAARLDAPAGRAAYLQLRTLAPRRSWRAQHLFPDGEGSALFLGALHLLGGGTLGALEPVTTTALWRAGLLLSAQERASLPKEIEGATAEVETADAPPRPWLPPENAGATLWRRLFSDFDRLAAGPPHDPPPGAIADFAAGLPAWLPGLLPADDVIAAAAVWRSLWRADLLRSTEKGRGYTINNDPLGRALLRRLTPTMEKVVGHPLRQSYSFAMHYEPGAVLPIHVDRLHCQYTLSLLLDYLPASPDTRSAALSDGRSPWPLEAEIDPNGPMTRYYQAPGDGLLFRGRELLHGRPLLADGARSLVLMLHWLDADFPDADMDRS</sequence>
<dbReference type="OrthoDB" id="7628041at2"/>
<reference evidence="1 2" key="1">
    <citation type="submission" date="2018-12" db="EMBL/GenBank/DDBJ databases">
        <authorList>
            <person name="Yang Y."/>
        </authorList>
    </citation>
    <scope>NUCLEOTIDE SEQUENCE [LARGE SCALE GENOMIC DNA]</scope>
    <source>
        <strain evidence="1 2">L-25-5w-1</strain>
    </source>
</reference>
<proteinExistence type="predicted"/>
<organism evidence="1 2">
    <name type="scientific">Azospirillum griseum</name>
    <dbReference type="NCBI Taxonomy" id="2496639"/>
    <lineage>
        <taxon>Bacteria</taxon>
        <taxon>Pseudomonadati</taxon>
        <taxon>Pseudomonadota</taxon>
        <taxon>Alphaproteobacteria</taxon>
        <taxon>Rhodospirillales</taxon>
        <taxon>Azospirillaceae</taxon>
        <taxon>Azospirillum</taxon>
    </lineage>
</organism>
<dbReference type="EMBL" id="RXMA01000058">
    <property type="protein sequence ID" value="RTR12223.1"/>
    <property type="molecule type" value="Genomic_DNA"/>
</dbReference>
<dbReference type="Proteomes" id="UP000277007">
    <property type="component" value="Unassembled WGS sequence"/>
</dbReference>
<gene>
    <name evidence="1" type="ORF">EJ903_25610</name>
</gene>
<accession>A0A431V9M2</accession>
<evidence type="ECO:0000313" key="2">
    <source>
        <dbReference type="Proteomes" id="UP000277007"/>
    </source>
</evidence>
<keyword evidence="2" id="KW-1185">Reference proteome</keyword>
<dbReference type="AlphaFoldDB" id="A0A431V9M2"/>